<accession>A0A1G6YUT1</accession>
<dbReference type="PROSITE" id="PS01227">
    <property type="entry name" value="UPF0012"/>
    <property type="match status" value="1"/>
</dbReference>
<dbReference type="InterPro" id="IPR001110">
    <property type="entry name" value="UPF0012_CS"/>
</dbReference>
<dbReference type="InterPro" id="IPR003010">
    <property type="entry name" value="C-N_Hydrolase"/>
</dbReference>
<dbReference type="SUPFAM" id="SSF56317">
    <property type="entry name" value="Carbon-nitrogen hydrolase"/>
    <property type="match status" value="1"/>
</dbReference>
<protein>
    <submittedName>
        <fullName evidence="3">Predicted amidohydrolase</fullName>
    </submittedName>
</protein>
<dbReference type="PROSITE" id="PS50263">
    <property type="entry name" value="CN_HYDROLASE"/>
    <property type="match status" value="1"/>
</dbReference>
<evidence type="ECO:0000256" key="1">
    <source>
        <dbReference type="ARBA" id="ARBA00010613"/>
    </source>
</evidence>
<sequence length="299" mass="30942">MSIQPSCLTPHNAPAEAAARHAGAPAYSGIVRVALAQVTSGEDPAANLALVEERVRAAAERGAELVVLPEATMRAFGHRLDDVAEPLDGPFATAARQIAERHGVQLVLGMFTPGEPRPGSERRSVTNTLLVTGPGTHLGYDKIHLYDAFGFTESATVTAGTTPVTFRCGDVTVGLATCYDVRFPALFTRLAAAGAEVVVVGASWGAGEGKAEQWDLLVRARALDSTCWVLACGQSDPVAAGVAAVAGAPTGIGRSAVVRPDGTVLARAGAGPELLVADVDPDTVRRVREQLPVLANARL</sequence>
<evidence type="ECO:0000313" key="3">
    <source>
        <dbReference type="EMBL" id="SDD94080.1"/>
    </source>
</evidence>
<dbReference type="GO" id="GO:0016787">
    <property type="term" value="F:hydrolase activity"/>
    <property type="evidence" value="ECO:0007669"/>
    <property type="project" value="UniProtKB-KW"/>
</dbReference>
<dbReference type="PANTHER" id="PTHR23088:SF27">
    <property type="entry name" value="DEAMINATED GLUTATHIONE AMIDASE"/>
    <property type="match status" value="1"/>
</dbReference>
<name>A0A1G6YUT1_9ACTN</name>
<dbReference type="PANTHER" id="PTHR23088">
    <property type="entry name" value="NITRILASE-RELATED"/>
    <property type="match status" value="1"/>
</dbReference>
<reference evidence="3 4" key="1">
    <citation type="submission" date="2016-10" db="EMBL/GenBank/DDBJ databases">
        <authorList>
            <person name="de Groot N.N."/>
        </authorList>
    </citation>
    <scope>NUCLEOTIDE SEQUENCE [LARGE SCALE GENOMIC DNA]</scope>
    <source>
        <strain evidence="3 4">MON 2.2</strain>
    </source>
</reference>
<dbReference type="Gene3D" id="3.60.110.10">
    <property type="entry name" value="Carbon-nitrogen hydrolase"/>
    <property type="match status" value="1"/>
</dbReference>
<dbReference type="STRING" id="675864.SAMN04489747_2104"/>
<dbReference type="AlphaFoldDB" id="A0A1G6YUT1"/>
<keyword evidence="3" id="KW-0378">Hydrolase</keyword>
<comment type="similarity">
    <text evidence="1">Belongs to the carbon-nitrogen hydrolase superfamily. NIT1/NIT2 family.</text>
</comment>
<gene>
    <name evidence="3" type="ORF">SAMN04489747_2104</name>
</gene>
<evidence type="ECO:0000313" key="4">
    <source>
        <dbReference type="Proteomes" id="UP000198546"/>
    </source>
</evidence>
<dbReference type="Proteomes" id="UP000198546">
    <property type="component" value="Chromosome i"/>
</dbReference>
<keyword evidence="4" id="KW-1185">Reference proteome</keyword>
<proteinExistence type="inferred from homology"/>
<organism evidence="3 4">
    <name type="scientific">Auraticoccus monumenti</name>
    <dbReference type="NCBI Taxonomy" id="675864"/>
    <lineage>
        <taxon>Bacteria</taxon>
        <taxon>Bacillati</taxon>
        <taxon>Actinomycetota</taxon>
        <taxon>Actinomycetes</taxon>
        <taxon>Propionibacteriales</taxon>
        <taxon>Propionibacteriaceae</taxon>
        <taxon>Auraticoccus</taxon>
    </lineage>
</organism>
<dbReference type="InterPro" id="IPR036526">
    <property type="entry name" value="C-N_Hydrolase_sf"/>
</dbReference>
<evidence type="ECO:0000259" key="2">
    <source>
        <dbReference type="PROSITE" id="PS50263"/>
    </source>
</evidence>
<dbReference type="Pfam" id="PF00795">
    <property type="entry name" value="CN_hydrolase"/>
    <property type="match status" value="1"/>
</dbReference>
<dbReference type="CDD" id="cd07581">
    <property type="entry name" value="nitrilase_3"/>
    <property type="match status" value="1"/>
</dbReference>
<feature type="domain" description="CN hydrolase" evidence="2">
    <location>
        <begin position="31"/>
        <end position="281"/>
    </location>
</feature>
<dbReference type="EMBL" id="LT629688">
    <property type="protein sequence ID" value="SDD94080.1"/>
    <property type="molecule type" value="Genomic_DNA"/>
</dbReference>